<keyword evidence="1" id="KW-0031">Aminopeptidase</keyword>
<dbReference type="AlphaFoldDB" id="U3TE38"/>
<dbReference type="GeneID" id="17110212"/>
<keyword evidence="1" id="KW-0645">Protease</keyword>
<proteinExistence type="predicted"/>
<dbReference type="STRING" id="1198449.ACAM_0831"/>
<dbReference type="GO" id="GO:0004177">
    <property type="term" value="F:aminopeptidase activity"/>
    <property type="evidence" value="ECO:0007669"/>
    <property type="project" value="UniProtKB-KW"/>
</dbReference>
<protein>
    <submittedName>
        <fullName evidence="1">Predicted aminopeptidase</fullName>
    </submittedName>
</protein>
<dbReference type="EMBL" id="AP012489">
    <property type="protein sequence ID" value="BAN90300.1"/>
    <property type="molecule type" value="Genomic_DNA"/>
</dbReference>
<evidence type="ECO:0000313" key="2">
    <source>
        <dbReference type="Proteomes" id="UP000016887"/>
    </source>
</evidence>
<gene>
    <name evidence="1" type="ORF">ACAM_0831</name>
</gene>
<name>U3TE38_9CREN</name>
<dbReference type="OrthoDB" id="377061at2157"/>
<dbReference type="eggNOG" id="arCOG01315">
    <property type="taxonomic scope" value="Archaea"/>
</dbReference>
<organism evidence="1 2">
    <name type="scientific">Aeropyrum camini SY1 = JCM 12091</name>
    <dbReference type="NCBI Taxonomy" id="1198449"/>
    <lineage>
        <taxon>Archaea</taxon>
        <taxon>Thermoproteota</taxon>
        <taxon>Thermoprotei</taxon>
        <taxon>Desulfurococcales</taxon>
        <taxon>Desulfurococcaceae</taxon>
        <taxon>Aeropyrum</taxon>
    </lineage>
</organism>
<sequence length="362" mass="39193">MRARAILLFTLITGLVLSGAAVDAAMRGELRIYTSTSPSNPSVYGASEFYEAARESYGAMLIRSIEELDGLAADRGGSIVYVVIAPDKPFTYEEYQVLSRLASQGRLKMLVMDETIVSNWLLERMAGVRISGEELVRPGASGGWQYIVEVDCGPLGAGLASKPSFIEVDGGGEPLCTSRGLEEDRVLAVKVERGGFNALVVADSSMCANFMLDPPPWLGDGNRSLCLGLLSLLVEPGDVVVFDDAHYKGLPIYFRYGQALAGLAAVPSRALSSMWSINQYATLASIIVFSTVIAALARPWRPLERGVGDEALEKLALYALHEAARRDRLLRLCLALGPALRIRPLRRLLLERAYRVLGVKGG</sequence>
<keyword evidence="2" id="KW-1185">Reference proteome</keyword>
<dbReference type="RefSeq" id="WP_022541573.1">
    <property type="nucleotide sequence ID" value="NC_022521.1"/>
</dbReference>
<accession>U3TE38</accession>
<evidence type="ECO:0000313" key="1">
    <source>
        <dbReference type="EMBL" id="BAN90300.1"/>
    </source>
</evidence>
<keyword evidence="1" id="KW-0378">Hydrolase</keyword>
<dbReference type="KEGG" id="acj:ACAM_0831"/>
<reference evidence="1 2" key="1">
    <citation type="journal article" date="2013" name="Appl. Environ. Microbiol.">
        <title>Variation of the Virus-Related Elements within Syntenic Genomes of the Hyperthermophilic Archaeon Aeropyrum.</title>
        <authorList>
            <person name="Daifuku T."/>
            <person name="Yoshida T."/>
            <person name="Kitamura T."/>
            <person name="Kawaichi S."/>
            <person name="Inoue T."/>
            <person name="Nomura K."/>
            <person name="Yoshida Y."/>
            <person name="Kuno S."/>
            <person name="Sako Y."/>
        </authorList>
    </citation>
    <scope>NUCLEOTIDE SEQUENCE [LARGE SCALE GENOMIC DNA]</scope>
    <source>
        <strain evidence="1 2">SY1</strain>
    </source>
</reference>
<dbReference type="Proteomes" id="UP000016887">
    <property type="component" value="Chromosome"/>
</dbReference>